<organism evidence="2 3">
    <name type="scientific">Nocardia uniformis</name>
    <dbReference type="NCBI Taxonomy" id="53432"/>
    <lineage>
        <taxon>Bacteria</taxon>
        <taxon>Bacillati</taxon>
        <taxon>Actinomycetota</taxon>
        <taxon>Actinomycetes</taxon>
        <taxon>Mycobacteriales</taxon>
        <taxon>Nocardiaceae</taxon>
        <taxon>Nocardia</taxon>
    </lineage>
</organism>
<gene>
    <name evidence="2" type="ORF">HLB23_00685</name>
</gene>
<name>A0A849BPA9_9NOCA</name>
<evidence type="ECO:0000313" key="2">
    <source>
        <dbReference type="EMBL" id="NNH68413.1"/>
    </source>
</evidence>
<evidence type="ECO:0000313" key="3">
    <source>
        <dbReference type="Proteomes" id="UP000586827"/>
    </source>
</evidence>
<accession>A0A849BPA9</accession>
<dbReference type="EMBL" id="JABELX010000001">
    <property type="protein sequence ID" value="NNH68413.1"/>
    <property type="molecule type" value="Genomic_DNA"/>
</dbReference>
<sequence length="102" mass="10804">MTDIAPLAASERAKFGDPGVHAIVRNGRTVHAVSMGKWIGAEEVPELLCHTGVAGWSPAALQPTRAGVSCVRCLRSLNSDGDSVSPQLPLFGRDWQSDQPTP</sequence>
<protein>
    <submittedName>
        <fullName evidence="2">Uncharacterized protein</fullName>
    </submittedName>
</protein>
<comment type="caution">
    <text evidence="2">The sequence shown here is derived from an EMBL/GenBank/DDBJ whole genome shotgun (WGS) entry which is preliminary data.</text>
</comment>
<dbReference type="RefSeq" id="WP_067520720.1">
    <property type="nucleotide sequence ID" value="NZ_JABELX010000001.1"/>
</dbReference>
<dbReference type="Proteomes" id="UP000586827">
    <property type="component" value="Unassembled WGS sequence"/>
</dbReference>
<reference evidence="2 3" key="1">
    <citation type="submission" date="2020-05" db="EMBL/GenBank/DDBJ databases">
        <title>MicrobeNet Type strains.</title>
        <authorList>
            <person name="Nicholson A.C."/>
        </authorList>
    </citation>
    <scope>NUCLEOTIDE SEQUENCE [LARGE SCALE GENOMIC DNA]</scope>
    <source>
        <strain evidence="2 3">JCM 3224</strain>
    </source>
</reference>
<keyword evidence="3" id="KW-1185">Reference proteome</keyword>
<evidence type="ECO:0000256" key="1">
    <source>
        <dbReference type="SAM" id="MobiDB-lite"/>
    </source>
</evidence>
<dbReference type="AlphaFoldDB" id="A0A849BPA9"/>
<proteinExistence type="predicted"/>
<feature type="region of interest" description="Disordered" evidence="1">
    <location>
        <begin position="79"/>
        <end position="102"/>
    </location>
</feature>